<dbReference type="PANTHER" id="PTHR40043:SF1">
    <property type="entry name" value="UPF0719 INNER MEMBRANE PROTEIN YJFL"/>
    <property type="match status" value="1"/>
</dbReference>
<evidence type="ECO:0000256" key="6">
    <source>
        <dbReference type="ARBA" id="ARBA00023136"/>
    </source>
</evidence>
<dbReference type="Pfam" id="PF03994">
    <property type="entry name" value="DUF350"/>
    <property type="match status" value="1"/>
</dbReference>
<comment type="caution">
    <text evidence="8">The sequence shown here is derived from an EMBL/GenBank/DDBJ whole genome shotgun (WGS) entry which is preliminary data.</text>
</comment>
<keyword evidence="4 7" id="KW-0812">Transmembrane</keyword>
<comment type="similarity">
    <text evidence="2">Belongs to the UPF0719 family.</text>
</comment>
<evidence type="ECO:0000256" key="7">
    <source>
        <dbReference type="SAM" id="Phobius"/>
    </source>
</evidence>
<dbReference type="InterPro" id="IPR007140">
    <property type="entry name" value="DUF350"/>
</dbReference>
<keyword evidence="3" id="KW-1003">Cell membrane</keyword>
<comment type="subcellular location">
    <subcellularLocation>
        <location evidence="1">Cell membrane</location>
        <topology evidence="1">Multi-pass membrane protein</topology>
    </subcellularLocation>
</comment>
<evidence type="ECO:0000256" key="5">
    <source>
        <dbReference type="ARBA" id="ARBA00022989"/>
    </source>
</evidence>
<protein>
    <submittedName>
        <fullName evidence="8">DUF350 domain-containing protein</fullName>
    </submittedName>
</protein>
<feature type="transmembrane region" description="Helical" evidence="7">
    <location>
        <begin position="81"/>
        <end position="102"/>
    </location>
</feature>
<evidence type="ECO:0000256" key="2">
    <source>
        <dbReference type="ARBA" id="ARBA00005779"/>
    </source>
</evidence>
<reference evidence="8" key="1">
    <citation type="journal article" date="2014" name="Int. J. Syst. Evol. Microbiol.">
        <title>Complete genome of a new Firmicutes species belonging to the dominant human colonic microbiota ('Ruminococcus bicirculans') reveals two chromosomes and a selective capacity to utilize plant glucans.</title>
        <authorList>
            <consortium name="NISC Comparative Sequencing Program"/>
            <person name="Wegmann U."/>
            <person name="Louis P."/>
            <person name="Goesmann A."/>
            <person name="Henrissat B."/>
            <person name="Duncan S.H."/>
            <person name="Flint H.J."/>
        </authorList>
    </citation>
    <scope>NUCLEOTIDE SEQUENCE</scope>
    <source>
        <strain evidence="8">NBRC 108219</strain>
    </source>
</reference>
<dbReference type="RefSeq" id="WP_284387917.1">
    <property type="nucleotide sequence ID" value="NZ_BSNK01000001.1"/>
</dbReference>
<reference evidence="8" key="2">
    <citation type="submission" date="2023-01" db="EMBL/GenBank/DDBJ databases">
        <title>Draft genome sequence of Algimonas ampicilliniresistens strain NBRC 108219.</title>
        <authorList>
            <person name="Sun Q."/>
            <person name="Mori K."/>
        </authorList>
    </citation>
    <scope>NUCLEOTIDE SEQUENCE</scope>
    <source>
        <strain evidence="8">NBRC 108219</strain>
    </source>
</reference>
<evidence type="ECO:0000256" key="3">
    <source>
        <dbReference type="ARBA" id="ARBA00022475"/>
    </source>
</evidence>
<feature type="transmembrane region" description="Helical" evidence="7">
    <location>
        <begin position="54"/>
        <end position="75"/>
    </location>
</feature>
<dbReference type="PANTHER" id="PTHR40043">
    <property type="entry name" value="UPF0719 INNER MEMBRANE PROTEIN YJFL"/>
    <property type="match status" value="1"/>
</dbReference>
<keyword evidence="9" id="KW-1185">Reference proteome</keyword>
<keyword evidence="6 7" id="KW-0472">Membrane</keyword>
<feature type="transmembrane region" description="Helical" evidence="7">
    <location>
        <begin position="12"/>
        <end position="34"/>
    </location>
</feature>
<evidence type="ECO:0000313" key="8">
    <source>
        <dbReference type="EMBL" id="GLQ22980.1"/>
    </source>
</evidence>
<sequence length="137" mass="14939">MEPVFDSLAQGFPWLVFYLLSVAAIFIIALFIYVKLTPHDEFKLVSQGNMAAAIHLSALIISLSLPLAACLIHKVSIWDVVIWGTLSVTLQLFLFRLTDLIFRGIPDLIEKDIAAPALVLAAFKLSGSIILAFAIAG</sequence>
<feature type="transmembrane region" description="Helical" evidence="7">
    <location>
        <begin position="114"/>
        <end position="136"/>
    </location>
</feature>
<keyword evidence="5 7" id="KW-1133">Transmembrane helix</keyword>
<proteinExistence type="inferred from homology"/>
<dbReference type="EMBL" id="BSNK01000001">
    <property type="protein sequence ID" value="GLQ22980.1"/>
    <property type="molecule type" value="Genomic_DNA"/>
</dbReference>
<evidence type="ECO:0000256" key="4">
    <source>
        <dbReference type="ARBA" id="ARBA00022692"/>
    </source>
</evidence>
<accession>A0ABQ5V6H3</accession>
<dbReference type="Proteomes" id="UP001161391">
    <property type="component" value="Unassembled WGS sequence"/>
</dbReference>
<evidence type="ECO:0000313" key="9">
    <source>
        <dbReference type="Proteomes" id="UP001161391"/>
    </source>
</evidence>
<evidence type="ECO:0000256" key="1">
    <source>
        <dbReference type="ARBA" id="ARBA00004651"/>
    </source>
</evidence>
<organism evidence="8 9">
    <name type="scientific">Algimonas ampicilliniresistens</name>
    <dbReference type="NCBI Taxonomy" id="1298735"/>
    <lineage>
        <taxon>Bacteria</taxon>
        <taxon>Pseudomonadati</taxon>
        <taxon>Pseudomonadota</taxon>
        <taxon>Alphaproteobacteria</taxon>
        <taxon>Maricaulales</taxon>
        <taxon>Robiginitomaculaceae</taxon>
        <taxon>Algimonas</taxon>
    </lineage>
</organism>
<name>A0ABQ5V6H3_9PROT</name>
<gene>
    <name evidence="8" type="ORF">GCM10007853_08540</name>
</gene>